<keyword evidence="1" id="KW-0812">Transmembrane</keyword>
<reference evidence="2 3" key="1">
    <citation type="submission" date="2020-08" db="EMBL/GenBank/DDBJ databases">
        <title>Bridging the membrane lipid divide: bacteria of the FCB group superphylum have the potential to synthesize archaeal ether lipids.</title>
        <authorList>
            <person name="Villanueva L."/>
            <person name="Von Meijenfeldt F.A.B."/>
            <person name="Westbye A.B."/>
            <person name="Yadav S."/>
            <person name="Hopmans E.C."/>
            <person name="Dutilh B.E."/>
            <person name="Sinninghe Damste J.S."/>
        </authorList>
    </citation>
    <scope>NUCLEOTIDE SEQUENCE [LARGE SCALE GENOMIC DNA]</scope>
    <source>
        <strain evidence="2">NIOZ-UU82</strain>
    </source>
</reference>
<evidence type="ECO:0000256" key="1">
    <source>
        <dbReference type="SAM" id="Phobius"/>
    </source>
</evidence>
<sequence>MIRINLLPFRVARKKENIRRQISIFLLSLFLITMIMIYYNIRLNSKIQDLNTRTNKTTKELAQYNKINNEIKFIKKKLELLTKKTDVIKNLDLSREDAVRLLDAMTEMVVEKRMWLNILETKEKIVSIKGVALDNKTVADFMTRLEDSKLFKRVELKTTKQQKFKKTINLKSFEITCES</sequence>
<name>A0A8J6TAY9_9BACT</name>
<dbReference type="PANTHER" id="PTHR40278">
    <property type="entry name" value="DNA UTILIZATION PROTEIN HOFN"/>
    <property type="match status" value="1"/>
</dbReference>
<proteinExistence type="predicted"/>
<comment type="caution">
    <text evidence="2">The sequence shown here is derived from an EMBL/GenBank/DDBJ whole genome shotgun (WGS) entry which is preliminary data.</text>
</comment>
<dbReference type="GO" id="GO:0043683">
    <property type="term" value="P:type IV pilus assembly"/>
    <property type="evidence" value="ECO:0007669"/>
    <property type="project" value="TreeGrafter"/>
</dbReference>
<dbReference type="Pfam" id="PF05137">
    <property type="entry name" value="PilN"/>
    <property type="match status" value="1"/>
</dbReference>
<dbReference type="InterPro" id="IPR052534">
    <property type="entry name" value="Extracell_DNA_Util/SecSys_Comp"/>
</dbReference>
<feature type="transmembrane region" description="Helical" evidence="1">
    <location>
        <begin position="21"/>
        <end position="41"/>
    </location>
</feature>
<gene>
    <name evidence="2" type="ORF">H8E80_09315</name>
</gene>
<keyword evidence="1" id="KW-0472">Membrane</keyword>
<organism evidence="2 3">
    <name type="scientific">Candidatus Desulfaltia bathyphila</name>
    <dbReference type="NCBI Taxonomy" id="2841697"/>
    <lineage>
        <taxon>Bacteria</taxon>
        <taxon>Pseudomonadati</taxon>
        <taxon>Thermodesulfobacteriota</taxon>
        <taxon>Desulfobacteria</taxon>
        <taxon>Desulfobacterales</taxon>
        <taxon>Desulfobacterales incertae sedis</taxon>
        <taxon>Candidatus Desulfaltia</taxon>
    </lineage>
</organism>
<evidence type="ECO:0000313" key="3">
    <source>
        <dbReference type="Proteomes" id="UP000603545"/>
    </source>
</evidence>
<evidence type="ECO:0000313" key="2">
    <source>
        <dbReference type="EMBL" id="MBC8200221.1"/>
    </source>
</evidence>
<dbReference type="AlphaFoldDB" id="A0A8J6TAY9"/>
<dbReference type="InterPro" id="IPR007813">
    <property type="entry name" value="PilN"/>
</dbReference>
<accession>A0A8J6TAY9</accession>
<dbReference type="EMBL" id="JACNLL010000086">
    <property type="protein sequence ID" value="MBC8200221.1"/>
    <property type="molecule type" value="Genomic_DNA"/>
</dbReference>
<dbReference type="GO" id="GO:0043107">
    <property type="term" value="P:type IV pilus-dependent motility"/>
    <property type="evidence" value="ECO:0007669"/>
    <property type="project" value="TreeGrafter"/>
</dbReference>
<dbReference type="PANTHER" id="PTHR40278:SF2">
    <property type="entry name" value="TYPE IV PILUS INNER MEMBRANE COMPONENT PILN"/>
    <property type="match status" value="1"/>
</dbReference>
<keyword evidence="1" id="KW-1133">Transmembrane helix</keyword>
<dbReference type="Proteomes" id="UP000603545">
    <property type="component" value="Unassembled WGS sequence"/>
</dbReference>
<protein>
    <submittedName>
        <fullName evidence="2">PilN domain-containing protein</fullName>
    </submittedName>
</protein>